<dbReference type="SUPFAM" id="SSF47789">
    <property type="entry name" value="C-terminal domain of RNA polymerase alpha subunit"/>
    <property type="match status" value="1"/>
</dbReference>
<proteinExistence type="predicted"/>
<name>A0ABV9FI91_9BACL</name>
<dbReference type="RefSeq" id="WP_378100140.1">
    <property type="nucleotide sequence ID" value="NZ_JBHSEP010000019.1"/>
</dbReference>
<protein>
    <recommendedName>
        <fullName evidence="3">DNA-binding protein</fullName>
    </recommendedName>
</protein>
<dbReference type="Gene3D" id="1.10.150.20">
    <property type="entry name" value="5' to 3' exonuclease, C-terminal subdomain"/>
    <property type="match status" value="1"/>
</dbReference>
<evidence type="ECO:0000313" key="1">
    <source>
        <dbReference type="EMBL" id="MFC4600760.1"/>
    </source>
</evidence>
<dbReference type="Proteomes" id="UP001596028">
    <property type="component" value="Unassembled WGS sequence"/>
</dbReference>
<organism evidence="1 2">
    <name type="scientific">Cohnella hongkongensis</name>
    <dbReference type="NCBI Taxonomy" id="178337"/>
    <lineage>
        <taxon>Bacteria</taxon>
        <taxon>Bacillati</taxon>
        <taxon>Bacillota</taxon>
        <taxon>Bacilli</taxon>
        <taxon>Bacillales</taxon>
        <taxon>Paenibacillaceae</taxon>
        <taxon>Cohnella</taxon>
    </lineage>
</organism>
<comment type="caution">
    <text evidence="1">The sequence shown here is derived from an EMBL/GenBank/DDBJ whole genome shotgun (WGS) entry which is preliminary data.</text>
</comment>
<evidence type="ECO:0008006" key="3">
    <source>
        <dbReference type="Google" id="ProtNLM"/>
    </source>
</evidence>
<dbReference type="EMBL" id="JBHSEP010000019">
    <property type="protein sequence ID" value="MFC4600760.1"/>
    <property type="molecule type" value="Genomic_DNA"/>
</dbReference>
<evidence type="ECO:0000313" key="2">
    <source>
        <dbReference type="Proteomes" id="UP001596028"/>
    </source>
</evidence>
<gene>
    <name evidence="1" type="ORF">ACFO3S_21125</name>
</gene>
<keyword evidence="2" id="KW-1185">Reference proteome</keyword>
<accession>A0ABV9FI91</accession>
<sequence>METNGGPLPAGLSRPAQQALEAAGIRSLEEAARRTEGELLKLHGFGPASIRLLRPALEERGLAFKGQQVSPKKGKGESGCPE</sequence>
<reference evidence="2" key="1">
    <citation type="journal article" date="2019" name="Int. J. Syst. Evol. Microbiol.">
        <title>The Global Catalogue of Microorganisms (GCM) 10K type strain sequencing project: providing services to taxonomists for standard genome sequencing and annotation.</title>
        <authorList>
            <consortium name="The Broad Institute Genomics Platform"/>
            <consortium name="The Broad Institute Genome Sequencing Center for Infectious Disease"/>
            <person name="Wu L."/>
            <person name="Ma J."/>
        </authorList>
    </citation>
    <scope>NUCLEOTIDE SEQUENCE [LARGE SCALE GENOMIC DNA]</scope>
    <source>
        <strain evidence="2">CCUG 49571</strain>
    </source>
</reference>